<feature type="compositionally biased region" description="Basic and acidic residues" evidence="1">
    <location>
        <begin position="890"/>
        <end position="903"/>
    </location>
</feature>
<dbReference type="AlphaFoldDB" id="A0AAW0GCX5"/>
<feature type="compositionally biased region" description="Polar residues" evidence="1">
    <location>
        <begin position="384"/>
        <end position="395"/>
    </location>
</feature>
<feature type="region of interest" description="Disordered" evidence="1">
    <location>
        <begin position="305"/>
        <end position="330"/>
    </location>
</feature>
<feature type="region of interest" description="Disordered" evidence="1">
    <location>
        <begin position="624"/>
        <end position="672"/>
    </location>
</feature>
<dbReference type="EMBL" id="JASBNA010000007">
    <property type="protein sequence ID" value="KAK7690277.1"/>
    <property type="molecule type" value="Genomic_DNA"/>
</dbReference>
<dbReference type="Proteomes" id="UP001385951">
    <property type="component" value="Unassembled WGS sequence"/>
</dbReference>
<feature type="region of interest" description="Disordered" evidence="1">
    <location>
        <begin position="86"/>
        <end position="120"/>
    </location>
</feature>
<protein>
    <submittedName>
        <fullName evidence="2">Uncharacterized protein</fullName>
    </submittedName>
</protein>
<feature type="compositionally biased region" description="Low complexity" evidence="1">
    <location>
        <begin position="636"/>
        <end position="672"/>
    </location>
</feature>
<reference evidence="2 3" key="1">
    <citation type="submission" date="2022-09" db="EMBL/GenBank/DDBJ databases">
        <authorList>
            <person name="Palmer J.M."/>
        </authorList>
    </citation>
    <scope>NUCLEOTIDE SEQUENCE [LARGE SCALE GENOMIC DNA]</scope>
    <source>
        <strain evidence="2 3">DSM 7382</strain>
    </source>
</reference>
<feature type="compositionally biased region" description="Low complexity" evidence="1">
    <location>
        <begin position="772"/>
        <end position="815"/>
    </location>
</feature>
<feature type="compositionally biased region" description="Gly residues" evidence="1">
    <location>
        <begin position="1063"/>
        <end position="1074"/>
    </location>
</feature>
<feature type="compositionally biased region" description="Basic and acidic residues" evidence="1">
    <location>
        <begin position="923"/>
        <end position="937"/>
    </location>
</feature>
<evidence type="ECO:0000313" key="2">
    <source>
        <dbReference type="EMBL" id="KAK7690277.1"/>
    </source>
</evidence>
<keyword evidence="3" id="KW-1185">Reference proteome</keyword>
<comment type="caution">
    <text evidence="2">The sequence shown here is derived from an EMBL/GenBank/DDBJ whole genome shotgun (WGS) entry which is preliminary data.</text>
</comment>
<proteinExistence type="predicted"/>
<feature type="region of interest" description="Disordered" evidence="1">
    <location>
        <begin position="369"/>
        <end position="448"/>
    </location>
</feature>
<feature type="compositionally biased region" description="Polar residues" evidence="1">
    <location>
        <begin position="570"/>
        <end position="588"/>
    </location>
</feature>
<evidence type="ECO:0000313" key="3">
    <source>
        <dbReference type="Proteomes" id="UP001385951"/>
    </source>
</evidence>
<feature type="compositionally biased region" description="Polar residues" evidence="1">
    <location>
        <begin position="852"/>
        <end position="878"/>
    </location>
</feature>
<feature type="compositionally biased region" description="Polar residues" evidence="1">
    <location>
        <begin position="1035"/>
        <end position="1045"/>
    </location>
</feature>
<feature type="compositionally biased region" description="Low complexity" evidence="1">
    <location>
        <begin position="95"/>
        <end position="106"/>
    </location>
</feature>
<sequence length="1100" mass="117923">MDSDLPLSSLSSQRSSRQTGFLNLVAPSQLFSHATPHFKHSTELLDSQVAILDYVNSERPEEDISNISFRGFLFESLETHQNASKAWTQVPHGCPSSSDFDSSTHPSPAPSQPTSPLGLTVSLPFSQVAPEDPPPLLYQSSQGWDSTEPNMTIKKRRSLQPLFIPPFLRPPSPEDAYSSRQRSHSAAALTFASSTATPYLAIPPAIPINPDDKASQEDTPLPTPFTSPRNSPPSDLLDDDPFANLSPGPSVITPESSFTARRYRSASLPRLRTSVDVGQNLFTPPQSTPRSPLAQGALLAEDGARSLSKATGSNLGSPENSLPSTPPLTPQLVGQRAGCFPLRRIVCGPHTLDLRLNLGHPYPHYEHLSEPKHLSSPRFVGAESSENSETEPLTDSVSSAVNSPSLSTPTTPSLPTVPKPLPVVPGQTPTRPSHSRRPSGLETIRDSRLIPEDVDEQRISFSSLASLSSKDRESIDAQTLLDAGFLADQQIALSSGESSSEAISEPILDSLPTIAAGLEIVEPSQGVRPSRHLRRPSGLTTIRDSRLISPESETRDDVLFTESPIEVIPLTSSPSDGALPSSTDSDFSTPVLLRSHSEPNPVTPSLFPAQLDVVSSNILHHDIGNPEVLPSPSEFTAHSSVSSTSPSTATFPPSPTFSSDLPLDSTTSTSMSSDPLFQSRLDGLHPSFMSSATPFTRGSLFDDLADTMEYDYADVISRLGSSPTASIVGYSRAHDQHDGIVEIEDDQFEPGTSADTIRRLSSYRNSSEHCSHSQSSQRSSTSNLTLELEWTPSSSLGLPLSPSSMTTMTTTTESSDGQMSYEPSSSDSSDGYGTDSFLSFDSDDSGEDSKSTYGSAIQSPTLSRSVSDSTSLPTSQMVTPPIFEDDLDLDLAKEKEEPSKTDDTQMPTAGNEEPTEKPSASSHLERTGFHGSDRHSESPFQSATSSPLSSPALSRANSKRSSNRILSKSTSIQNSLRQLFRRASNASKPEVSEPLIPEASSSSQTLEMLVRQGSVRSRHGDETMDSTDGYRRQRSGTFHSSASGSGYNGDGRYGSSASFRGSSGIGGSGGSGGRRGQDDDDDRWNRRLPPSSAAQFDTDS</sequence>
<feature type="region of interest" description="Disordered" evidence="1">
    <location>
        <begin position="202"/>
        <end position="257"/>
    </location>
</feature>
<feature type="region of interest" description="Disordered" evidence="1">
    <location>
        <begin position="762"/>
        <end position="1100"/>
    </location>
</feature>
<feature type="compositionally biased region" description="Low complexity" evidence="1">
    <location>
        <begin position="824"/>
        <end position="840"/>
    </location>
</feature>
<accession>A0AAW0GCX5</accession>
<evidence type="ECO:0000256" key="1">
    <source>
        <dbReference type="SAM" id="MobiDB-lite"/>
    </source>
</evidence>
<organism evidence="2 3">
    <name type="scientific">Cerrena zonata</name>
    <dbReference type="NCBI Taxonomy" id="2478898"/>
    <lineage>
        <taxon>Eukaryota</taxon>
        <taxon>Fungi</taxon>
        <taxon>Dikarya</taxon>
        <taxon>Basidiomycota</taxon>
        <taxon>Agaricomycotina</taxon>
        <taxon>Agaricomycetes</taxon>
        <taxon>Polyporales</taxon>
        <taxon>Cerrenaceae</taxon>
        <taxon>Cerrena</taxon>
    </lineage>
</organism>
<feature type="compositionally biased region" description="Low complexity" evidence="1">
    <location>
        <begin position="938"/>
        <end position="956"/>
    </location>
</feature>
<feature type="region of interest" description="Disordered" evidence="1">
    <location>
        <begin position="569"/>
        <end position="589"/>
    </location>
</feature>
<feature type="compositionally biased region" description="Polar residues" evidence="1">
    <location>
        <begin position="963"/>
        <end position="977"/>
    </location>
</feature>
<feature type="compositionally biased region" description="Polar residues" evidence="1">
    <location>
        <begin position="308"/>
        <end position="320"/>
    </location>
</feature>
<feature type="compositionally biased region" description="Low complexity" evidence="1">
    <location>
        <begin position="1053"/>
        <end position="1062"/>
    </location>
</feature>
<feature type="compositionally biased region" description="Low complexity" evidence="1">
    <location>
        <begin position="396"/>
        <end position="414"/>
    </location>
</feature>
<gene>
    <name evidence="2" type="ORF">QCA50_006932</name>
</gene>
<name>A0AAW0GCX5_9APHY</name>